<organism evidence="2 3">
    <name type="scientific">Paludibacter propionicigenes (strain DSM 17365 / JCM 13257 / WB4)</name>
    <dbReference type="NCBI Taxonomy" id="694427"/>
    <lineage>
        <taxon>Bacteria</taxon>
        <taxon>Pseudomonadati</taxon>
        <taxon>Bacteroidota</taxon>
        <taxon>Bacteroidia</taxon>
        <taxon>Bacteroidales</taxon>
        <taxon>Paludibacteraceae</taxon>
        <taxon>Paludibacter</taxon>
    </lineage>
</organism>
<dbReference type="KEGG" id="ppn:Palpr_0089"/>
<keyword evidence="3" id="KW-1185">Reference proteome</keyword>
<gene>
    <name evidence="2" type="ordered locus">Palpr_0089</name>
</gene>
<dbReference type="Proteomes" id="UP000008718">
    <property type="component" value="Chromosome"/>
</dbReference>
<evidence type="ECO:0000313" key="3">
    <source>
        <dbReference type="Proteomes" id="UP000008718"/>
    </source>
</evidence>
<evidence type="ECO:0000256" key="1">
    <source>
        <dbReference type="SAM" id="Phobius"/>
    </source>
</evidence>
<dbReference type="STRING" id="694427.Palpr_0089"/>
<protein>
    <submittedName>
        <fullName evidence="2">Uncharacterized protein</fullName>
    </submittedName>
</protein>
<sequence>MSIALKNKKILSQALLLSFLAIYALEFCYNLGKLHNVPEALAHSISSFMPFMPIFLIVGINLVKKTNKKQSNN</sequence>
<proteinExistence type="predicted"/>
<dbReference type="EMBL" id="CP002345">
    <property type="protein sequence ID" value="ADQ78251.1"/>
    <property type="molecule type" value="Genomic_DNA"/>
</dbReference>
<keyword evidence="1" id="KW-0812">Transmembrane</keyword>
<accession>E4T061</accession>
<reference evidence="2 3" key="2">
    <citation type="journal article" date="2011" name="Stand. Genomic Sci.">
        <title>Complete genome sequence of Paludibacter propionicigenes type strain (WB4).</title>
        <authorList>
            <person name="Gronow S."/>
            <person name="Munk C."/>
            <person name="Lapidus A."/>
            <person name="Nolan M."/>
            <person name="Lucas S."/>
            <person name="Hammon N."/>
            <person name="Deshpande S."/>
            <person name="Cheng J.F."/>
            <person name="Tapia R."/>
            <person name="Han C."/>
            <person name="Goodwin L."/>
            <person name="Pitluck S."/>
            <person name="Liolios K."/>
            <person name="Ivanova N."/>
            <person name="Mavromatis K."/>
            <person name="Mikhailova N."/>
            <person name="Pati A."/>
            <person name="Chen A."/>
            <person name="Palaniappan K."/>
            <person name="Land M."/>
            <person name="Hauser L."/>
            <person name="Chang Y.J."/>
            <person name="Jeffries C.D."/>
            <person name="Brambilla E."/>
            <person name="Rohde M."/>
            <person name="Goker M."/>
            <person name="Detter J.C."/>
            <person name="Woyke T."/>
            <person name="Bristow J."/>
            <person name="Eisen J.A."/>
            <person name="Markowitz V."/>
            <person name="Hugenholtz P."/>
            <person name="Kyrpides N.C."/>
            <person name="Klenk H.P."/>
        </authorList>
    </citation>
    <scope>NUCLEOTIDE SEQUENCE [LARGE SCALE GENOMIC DNA]</scope>
    <source>
        <strain evidence="3">DSM 17365 / JCM 13257 / WB4</strain>
    </source>
</reference>
<keyword evidence="1" id="KW-1133">Transmembrane helix</keyword>
<dbReference type="HOGENOM" id="CLU_2701363_0_0_10"/>
<evidence type="ECO:0000313" key="2">
    <source>
        <dbReference type="EMBL" id="ADQ78251.1"/>
    </source>
</evidence>
<reference key="1">
    <citation type="submission" date="2010-11" db="EMBL/GenBank/DDBJ databases">
        <title>The complete genome of Paludibacter propionicigenes DSM 17365.</title>
        <authorList>
            <consortium name="US DOE Joint Genome Institute (JGI-PGF)"/>
            <person name="Lucas S."/>
            <person name="Copeland A."/>
            <person name="Lapidus A."/>
            <person name="Bruce D."/>
            <person name="Goodwin L."/>
            <person name="Pitluck S."/>
            <person name="Kyrpides N."/>
            <person name="Mavromatis K."/>
            <person name="Ivanova N."/>
            <person name="Munk A.C."/>
            <person name="Brettin T."/>
            <person name="Detter J.C."/>
            <person name="Han C."/>
            <person name="Tapia R."/>
            <person name="Land M."/>
            <person name="Hauser L."/>
            <person name="Markowitz V."/>
            <person name="Cheng J.-F."/>
            <person name="Hugenholtz P."/>
            <person name="Woyke T."/>
            <person name="Wu D."/>
            <person name="Gronow S."/>
            <person name="Wellnitz S."/>
            <person name="Brambilla E."/>
            <person name="Klenk H.-P."/>
            <person name="Eisen J.A."/>
        </authorList>
    </citation>
    <scope>NUCLEOTIDE SEQUENCE</scope>
    <source>
        <strain>WB4</strain>
    </source>
</reference>
<feature type="transmembrane region" description="Helical" evidence="1">
    <location>
        <begin position="40"/>
        <end position="63"/>
    </location>
</feature>
<dbReference type="AlphaFoldDB" id="E4T061"/>
<dbReference type="RefSeq" id="WP_013443620.1">
    <property type="nucleotide sequence ID" value="NC_014734.1"/>
</dbReference>
<keyword evidence="1" id="KW-0472">Membrane</keyword>
<name>E4T061_PALPW</name>